<dbReference type="Proteomes" id="UP000593567">
    <property type="component" value="Unassembled WGS sequence"/>
</dbReference>
<accession>A0A7J7KS33</accession>
<keyword evidence="1" id="KW-1133">Transmembrane helix</keyword>
<evidence type="ECO:0000313" key="3">
    <source>
        <dbReference type="Proteomes" id="UP000593567"/>
    </source>
</evidence>
<reference evidence="2" key="1">
    <citation type="submission" date="2020-06" db="EMBL/GenBank/DDBJ databases">
        <title>Draft genome of Bugula neritina, a colonial animal packing powerful symbionts and potential medicines.</title>
        <authorList>
            <person name="Rayko M."/>
        </authorList>
    </citation>
    <scope>NUCLEOTIDE SEQUENCE [LARGE SCALE GENOMIC DNA]</scope>
    <source>
        <strain evidence="2">Kwan_BN1</strain>
    </source>
</reference>
<sequence length="95" mass="11049">MKIISVTSTLKWCIEILYTKVNDSLLIISFSIVMSILFNFLVMIIVIEVSQGGCESTRSNAVWWLDHFDPITIKSKVYFMLKLPRFNTLNYSICY</sequence>
<keyword evidence="1" id="KW-0812">Transmembrane</keyword>
<evidence type="ECO:0000256" key="1">
    <source>
        <dbReference type="SAM" id="Phobius"/>
    </source>
</evidence>
<feature type="transmembrane region" description="Helical" evidence="1">
    <location>
        <begin position="25"/>
        <end position="49"/>
    </location>
</feature>
<keyword evidence="1" id="KW-0472">Membrane</keyword>
<keyword evidence="3" id="KW-1185">Reference proteome</keyword>
<dbReference type="AlphaFoldDB" id="A0A7J7KS33"/>
<name>A0A7J7KS33_BUGNE</name>
<organism evidence="2 3">
    <name type="scientific">Bugula neritina</name>
    <name type="common">Brown bryozoan</name>
    <name type="synonym">Sertularia neritina</name>
    <dbReference type="NCBI Taxonomy" id="10212"/>
    <lineage>
        <taxon>Eukaryota</taxon>
        <taxon>Metazoa</taxon>
        <taxon>Spiralia</taxon>
        <taxon>Lophotrochozoa</taxon>
        <taxon>Bryozoa</taxon>
        <taxon>Gymnolaemata</taxon>
        <taxon>Cheilostomatida</taxon>
        <taxon>Flustrina</taxon>
        <taxon>Buguloidea</taxon>
        <taxon>Bugulidae</taxon>
        <taxon>Bugula</taxon>
    </lineage>
</organism>
<protein>
    <submittedName>
        <fullName evidence="2">Uncharacterized protein</fullName>
    </submittedName>
</protein>
<evidence type="ECO:0000313" key="2">
    <source>
        <dbReference type="EMBL" id="KAF6040915.1"/>
    </source>
</evidence>
<proteinExistence type="predicted"/>
<dbReference type="EMBL" id="VXIV02000093">
    <property type="protein sequence ID" value="KAF6040915.1"/>
    <property type="molecule type" value="Genomic_DNA"/>
</dbReference>
<comment type="caution">
    <text evidence="2">The sequence shown here is derived from an EMBL/GenBank/DDBJ whole genome shotgun (WGS) entry which is preliminary data.</text>
</comment>
<gene>
    <name evidence="2" type="ORF">EB796_000756</name>
</gene>